<protein>
    <submittedName>
        <fullName evidence="1">Uncharacterized protein</fullName>
    </submittedName>
</protein>
<dbReference type="EMBL" id="MN738831">
    <property type="protein sequence ID" value="QHT38480.1"/>
    <property type="molecule type" value="Genomic_DNA"/>
</dbReference>
<name>A0A6C0FFC9_9ZZZZ</name>
<proteinExistence type="predicted"/>
<reference evidence="1" key="1">
    <citation type="journal article" date="2020" name="Nature">
        <title>Giant virus diversity and host interactions through global metagenomics.</title>
        <authorList>
            <person name="Schulz F."/>
            <person name="Roux S."/>
            <person name="Paez-Espino D."/>
            <person name="Jungbluth S."/>
            <person name="Walsh D.A."/>
            <person name="Denef V.J."/>
            <person name="McMahon K.D."/>
            <person name="Konstantinidis K.T."/>
            <person name="Eloe-Fadrosh E.A."/>
            <person name="Kyrpides N.C."/>
            <person name="Woyke T."/>
        </authorList>
    </citation>
    <scope>NUCLEOTIDE SEQUENCE</scope>
    <source>
        <strain evidence="1">GVMAG-S-ERX556101-89</strain>
    </source>
</reference>
<sequence>MCNYIKMGIKGTYFPLPTAYDTIESTYNSKINEAYYIIDNIKVNNIYQEDISDDMSGNEYTNLLIQLTVYNNYDERLNTTFETRNELEIIDFYLIIDNKSTSLDVLWDYCYNNVTPILRTFLEQRLLINYSHAVLNDEYKNGINLEKL</sequence>
<evidence type="ECO:0000313" key="1">
    <source>
        <dbReference type="EMBL" id="QHT38480.1"/>
    </source>
</evidence>
<accession>A0A6C0FFC9</accession>
<dbReference type="AlphaFoldDB" id="A0A6C0FFC9"/>
<organism evidence="1">
    <name type="scientific">viral metagenome</name>
    <dbReference type="NCBI Taxonomy" id="1070528"/>
    <lineage>
        <taxon>unclassified sequences</taxon>
        <taxon>metagenomes</taxon>
        <taxon>organismal metagenomes</taxon>
    </lineage>
</organism>